<feature type="compositionally biased region" description="Polar residues" evidence="1">
    <location>
        <begin position="857"/>
        <end position="871"/>
    </location>
</feature>
<feature type="compositionally biased region" description="Polar residues" evidence="1">
    <location>
        <begin position="1066"/>
        <end position="1086"/>
    </location>
</feature>
<feature type="region of interest" description="Disordered" evidence="1">
    <location>
        <begin position="976"/>
        <end position="1003"/>
    </location>
</feature>
<evidence type="ECO:0000313" key="4">
    <source>
        <dbReference type="Proteomes" id="UP000016935"/>
    </source>
</evidence>
<dbReference type="SUPFAM" id="SSF49265">
    <property type="entry name" value="Fibronectin type III"/>
    <property type="match status" value="1"/>
</dbReference>
<feature type="compositionally biased region" description="Polar residues" evidence="1">
    <location>
        <begin position="1197"/>
        <end position="1223"/>
    </location>
</feature>
<evidence type="ECO:0000313" key="3">
    <source>
        <dbReference type="EMBL" id="EOA91531.1"/>
    </source>
</evidence>
<evidence type="ECO:0000259" key="2">
    <source>
        <dbReference type="PROSITE" id="PS50853"/>
    </source>
</evidence>
<dbReference type="Proteomes" id="UP000016935">
    <property type="component" value="Unassembled WGS sequence"/>
</dbReference>
<dbReference type="PANTHER" id="PTHR12181">
    <property type="entry name" value="LIPIN"/>
    <property type="match status" value="1"/>
</dbReference>
<accession>R0J461</accession>
<dbReference type="Pfam" id="PF04571">
    <property type="entry name" value="Lipin_N"/>
    <property type="match status" value="1"/>
</dbReference>
<dbReference type="Gene3D" id="2.60.40.10">
    <property type="entry name" value="Immunoglobulins"/>
    <property type="match status" value="1"/>
</dbReference>
<organism evidence="3 4">
    <name type="scientific">Exserohilum turcicum (strain 28A)</name>
    <name type="common">Northern leaf blight fungus</name>
    <name type="synonym">Setosphaeria turcica</name>
    <dbReference type="NCBI Taxonomy" id="671987"/>
    <lineage>
        <taxon>Eukaryota</taxon>
        <taxon>Fungi</taxon>
        <taxon>Dikarya</taxon>
        <taxon>Ascomycota</taxon>
        <taxon>Pezizomycotina</taxon>
        <taxon>Dothideomycetes</taxon>
        <taxon>Pleosporomycetidae</taxon>
        <taxon>Pleosporales</taxon>
        <taxon>Pleosporineae</taxon>
        <taxon>Pleosporaceae</taxon>
        <taxon>Exserohilum</taxon>
    </lineage>
</organism>
<feature type="region of interest" description="Disordered" evidence="1">
    <location>
        <begin position="339"/>
        <end position="428"/>
    </location>
</feature>
<name>R0J461_EXST2</name>
<reference evidence="3 4" key="1">
    <citation type="journal article" date="2012" name="PLoS Pathog.">
        <title>Diverse lifestyles and strategies of plant pathogenesis encoded in the genomes of eighteen Dothideomycetes fungi.</title>
        <authorList>
            <person name="Ohm R.A."/>
            <person name="Feau N."/>
            <person name="Henrissat B."/>
            <person name="Schoch C.L."/>
            <person name="Horwitz B.A."/>
            <person name="Barry K.W."/>
            <person name="Condon B.J."/>
            <person name="Copeland A.C."/>
            <person name="Dhillon B."/>
            <person name="Glaser F."/>
            <person name="Hesse C.N."/>
            <person name="Kosti I."/>
            <person name="LaButti K."/>
            <person name="Lindquist E.A."/>
            <person name="Lucas S."/>
            <person name="Salamov A.A."/>
            <person name="Bradshaw R.E."/>
            <person name="Ciuffetti L."/>
            <person name="Hamelin R.C."/>
            <person name="Kema G.H.J."/>
            <person name="Lawrence C."/>
            <person name="Scott J.A."/>
            <person name="Spatafora J.W."/>
            <person name="Turgeon B.G."/>
            <person name="de Wit P.J.G.M."/>
            <person name="Zhong S."/>
            <person name="Goodwin S.B."/>
            <person name="Grigoriev I.V."/>
        </authorList>
    </citation>
    <scope>NUCLEOTIDE SEQUENCE [LARGE SCALE GENOMIC DNA]</scope>
    <source>
        <strain evidence="4">28A</strain>
    </source>
</reference>
<feature type="compositionally biased region" description="Basic and acidic residues" evidence="1">
    <location>
        <begin position="1122"/>
        <end position="1196"/>
    </location>
</feature>
<dbReference type="InterPro" id="IPR003961">
    <property type="entry name" value="FN3_dom"/>
</dbReference>
<dbReference type="PROSITE" id="PS50853">
    <property type="entry name" value="FN3"/>
    <property type="match status" value="1"/>
</dbReference>
<feature type="compositionally biased region" description="Polar residues" evidence="1">
    <location>
        <begin position="810"/>
        <end position="826"/>
    </location>
</feature>
<dbReference type="PANTHER" id="PTHR12181:SF12">
    <property type="entry name" value="PHOSPHATIDATE PHOSPHATASE"/>
    <property type="match status" value="1"/>
</dbReference>
<dbReference type="SMART" id="SM00060">
    <property type="entry name" value="FN3"/>
    <property type="match status" value="1"/>
</dbReference>
<dbReference type="eggNOG" id="KOG2116">
    <property type="taxonomic scope" value="Eukaryota"/>
</dbReference>
<feature type="region of interest" description="Disordered" evidence="1">
    <location>
        <begin position="734"/>
        <end position="925"/>
    </location>
</feature>
<sequence length="1344" mass="146959">MNYVRSLTGTVSKGWNSINPATLSGAIDTIVVEHQDGSLACSPFHVRFGKYQILRPSDKKVEFRVNGELQDYSMKLGEGGEAFFVFETSHNIPAEMQTSPIASPAASPEQQAAEMASDRPLDEPEPLDLDGTGVATRRGRMSMSMPPVDNMHADDSEYDRPKSGDWSGFHMHRASTDVTMPSVKDGFAKTFDASQPQERGPLQISMGALLFSSSGWFRTSCLVFALFWVAFRAYQVLTQPVEKLVQVLGLEVPVAPLVSLAGIKADGLLLHWKPPDQRTSVLKYVIRINGIDIGDISPQESSITIENLQPDHHYTIRIVTLNSSSFQAPSVPIRLRTLPADSDDFYGPHPPKDAPTPADDNDYTPTPIIRPNKSLADVVTSVAAPPMTREHSNSTSRMRRPDIGRRPSPASHEQGRAPQEPEGPDSIRQLTEKLDGLRRELDDMERQIQDEDQEFITQKAILTDKRDEKKAALKEKEDASRDLRKEVASLERQNAAAQTKRAHQEKIFRQKETERKKLKDDVAKWTREAVELRETAEKMKKEQAEYQAASEKRIQELKEKYAEETQANKLLEDAIREKGTHIKALEEERKKLEAGQEGAEAPDGPDNAEKEEDNRWKMTLGLLQQQYAQAWALYAEAERAHQDAATRLAYMQQRRLSQPQLFSGPSIPEMGPVRRNSQRARPLSMREGLLSAATGGFVHTSSAPFNSIPTTASPSFANPTPYFNPVNGMALPPRTYSTSFSQTDLDSLTGGAPMSPTAGALLPAGLFGDDLGLTEDEDDDPGPPQAPSSHNPSPHMRNVLPGLGAPGTMRSAQNSSLPASPRSQSPPAFASPRESAGDLSIQPSNDFNVDSDKRSIHSTSSSFQMNPQTSRFGGLFGLNRARGKTFSDEGPALGSLKPSQSQSLPRQEHGLDGLGAPHRRGSHSEGSWYDAFIRTKTQPIESTNSPKHVATRKRPFNMFGSAKGDDPWLRSMLGMHQRPESPRQGSINSGEGTALPRPSTESQTRFGWNVDAFGARASPLGVDWSVNNTNTASWSRLGSRRPSVQHGPGANLINEDIMHDDVLDFPSNTRSPTQAPIGTRPQSSASHMPGQPSGSSLPPIPPTPPKQLNPAAASFTMFQLGKKTEEDRAEKAKRAAEKAAEKEAKKAEKAEKKEEKDKKAKADKAEKASRKDKHTPSEAGDSREATSPRLDSRMSRDTPSISTVDVSETSPCETLERSVSYTASDAAGSIGKESFMQKLTRKGSTNQFLTFGKKSGLFSKSKAGDIPGTPDEVEEEGSGGFFGLGKSSDSVGNSPSIGTSKDKASMWGSIKRIGKKDKTPSLHESITSEATGDEEDMVAEHDKV</sequence>
<dbReference type="GeneID" id="19404635"/>
<protein>
    <recommendedName>
        <fullName evidence="2">Fibronectin type-III domain-containing protein</fullName>
    </recommendedName>
</protein>
<gene>
    <name evidence="3" type="ORF">SETTUDRAFT_40576</name>
</gene>
<feature type="compositionally biased region" description="Polar residues" evidence="1">
    <location>
        <begin position="735"/>
        <end position="746"/>
    </location>
</feature>
<dbReference type="GO" id="GO:0009062">
    <property type="term" value="P:fatty acid catabolic process"/>
    <property type="evidence" value="ECO:0007669"/>
    <property type="project" value="TreeGrafter"/>
</dbReference>
<dbReference type="RefSeq" id="XP_008020277.1">
    <property type="nucleotide sequence ID" value="XM_008022086.1"/>
</dbReference>
<feature type="region of interest" description="Disordered" evidence="1">
    <location>
        <begin position="100"/>
        <end position="159"/>
    </location>
</feature>
<dbReference type="EMBL" id="KB908481">
    <property type="protein sequence ID" value="EOA91531.1"/>
    <property type="molecule type" value="Genomic_DNA"/>
</dbReference>
<dbReference type="InterPro" id="IPR013783">
    <property type="entry name" value="Ig-like_fold"/>
</dbReference>
<feature type="compositionally biased region" description="Pro residues" evidence="1">
    <location>
        <begin position="1098"/>
        <end position="1107"/>
    </location>
</feature>
<reference evidence="3 4" key="2">
    <citation type="journal article" date="2013" name="PLoS Genet.">
        <title>Comparative genome structure, secondary metabolite, and effector coding capacity across Cochliobolus pathogens.</title>
        <authorList>
            <person name="Condon B.J."/>
            <person name="Leng Y."/>
            <person name="Wu D."/>
            <person name="Bushley K.E."/>
            <person name="Ohm R.A."/>
            <person name="Otillar R."/>
            <person name="Martin J."/>
            <person name="Schackwitz W."/>
            <person name="Grimwood J."/>
            <person name="MohdZainudin N."/>
            <person name="Xue C."/>
            <person name="Wang R."/>
            <person name="Manning V.A."/>
            <person name="Dhillon B."/>
            <person name="Tu Z.J."/>
            <person name="Steffenson B.J."/>
            <person name="Salamov A."/>
            <person name="Sun H."/>
            <person name="Lowry S."/>
            <person name="LaButti K."/>
            <person name="Han J."/>
            <person name="Copeland A."/>
            <person name="Lindquist E."/>
            <person name="Barry K."/>
            <person name="Schmutz J."/>
            <person name="Baker S.E."/>
            <person name="Ciuffetti L.M."/>
            <person name="Grigoriev I.V."/>
            <person name="Zhong S."/>
            <person name="Turgeon B.G."/>
        </authorList>
    </citation>
    <scope>NUCLEOTIDE SEQUENCE [LARGE SCALE GENOMIC DNA]</scope>
    <source>
        <strain evidence="4">28A</strain>
    </source>
</reference>
<feature type="region of interest" description="Disordered" evidence="1">
    <location>
        <begin position="586"/>
        <end position="612"/>
    </location>
</feature>
<dbReference type="GO" id="GO:0019432">
    <property type="term" value="P:triglyceride biosynthetic process"/>
    <property type="evidence" value="ECO:0007669"/>
    <property type="project" value="TreeGrafter"/>
</dbReference>
<dbReference type="InterPro" id="IPR026058">
    <property type="entry name" value="LIPIN"/>
</dbReference>
<dbReference type="HOGENOM" id="CLU_005801_0_0_1"/>
<feature type="region of interest" description="Disordered" evidence="1">
    <location>
        <begin position="460"/>
        <end position="484"/>
    </location>
</feature>
<feature type="compositionally biased region" description="Low complexity" evidence="1">
    <location>
        <begin position="102"/>
        <end position="114"/>
    </location>
</feature>
<evidence type="ECO:0000256" key="1">
    <source>
        <dbReference type="SAM" id="MobiDB-lite"/>
    </source>
</evidence>
<dbReference type="InterPro" id="IPR007651">
    <property type="entry name" value="Lipin_N"/>
</dbReference>
<proteinExistence type="predicted"/>
<dbReference type="STRING" id="671987.R0J461"/>
<dbReference type="GO" id="GO:0008195">
    <property type="term" value="F:phosphatidate phosphatase activity"/>
    <property type="evidence" value="ECO:0007669"/>
    <property type="project" value="TreeGrafter"/>
</dbReference>
<feature type="compositionally biased region" description="Acidic residues" evidence="1">
    <location>
        <begin position="772"/>
        <end position="781"/>
    </location>
</feature>
<feature type="region of interest" description="Disordered" evidence="1">
    <location>
        <begin position="1259"/>
        <end position="1344"/>
    </location>
</feature>
<feature type="compositionally biased region" description="Basic and acidic residues" evidence="1">
    <location>
        <begin position="462"/>
        <end position="484"/>
    </location>
</feature>
<dbReference type="GO" id="GO:0005634">
    <property type="term" value="C:nucleus"/>
    <property type="evidence" value="ECO:0007669"/>
    <property type="project" value="TreeGrafter"/>
</dbReference>
<dbReference type="Pfam" id="PF00041">
    <property type="entry name" value="fn3"/>
    <property type="match status" value="1"/>
</dbReference>
<feature type="domain" description="Fibronectin type-III" evidence="2">
    <location>
        <begin position="252"/>
        <end position="340"/>
    </location>
</feature>
<keyword evidence="4" id="KW-1185">Reference proteome</keyword>
<dbReference type="InterPro" id="IPR036116">
    <property type="entry name" value="FN3_sf"/>
</dbReference>
<dbReference type="OrthoDB" id="5572782at2759"/>
<feature type="region of interest" description="Disordered" evidence="1">
    <location>
        <begin position="1063"/>
        <end position="1231"/>
    </location>
</feature>
<dbReference type="CDD" id="cd00063">
    <property type="entry name" value="FN3"/>
    <property type="match status" value="1"/>
</dbReference>